<organism evidence="2 3">
    <name type="scientific">Evansella tamaricis</name>
    <dbReference type="NCBI Taxonomy" id="2069301"/>
    <lineage>
        <taxon>Bacteria</taxon>
        <taxon>Bacillati</taxon>
        <taxon>Bacillota</taxon>
        <taxon>Bacilli</taxon>
        <taxon>Bacillales</taxon>
        <taxon>Bacillaceae</taxon>
        <taxon>Evansella</taxon>
    </lineage>
</organism>
<protein>
    <recommendedName>
        <fullName evidence="1">YfjL-like N-terminal domain-containing protein</fullName>
    </recommendedName>
</protein>
<dbReference type="InterPro" id="IPR057359">
    <property type="entry name" value="YfjL_N"/>
</dbReference>
<sequence>MKKMVIGFVSIVLLVVVLYLGYSTISTLNGEPLAMHKAEKLGNEYIKQRYFNENLIISDGEYAKNFGNYNFNVTTIAGKKVNELVIQEGLETIEDTNLTRDLNEKVKQYISNSNLSVDKMEVNGTVFFTADNLNRNDTIWITFAGEDLSTEKVAKFGKDITIWSKETGLSLNKLIIDFTNLSTNKSSRLYVDDNQIESQDFLEFID</sequence>
<feature type="domain" description="YfjL-like N-terminal" evidence="1">
    <location>
        <begin position="1"/>
        <end position="79"/>
    </location>
</feature>
<keyword evidence="3" id="KW-1185">Reference proteome</keyword>
<evidence type="ECO:0000313" key="2">
    <source>
        <dbReference type="EMBL" id="MBU9712755.1"/>
    </source>
</evidence>
<comment type="caution">
    <text evidence="2">The sequence shown here is derived from an EMBL/GenBank/DDBJ whole genome shotgun (WGS) entry which is preliminary data.</text>
</comment>
<dbReference type="EMBL" id="JAHQCS010000109">
    <property type="protein sequence ID" value="MBU9712755.1"/>
    <property type="molecule type" value="Genomic_DNA"/>
</dbReference>
<evidence type="ECO:0000259" key="1">
    <source>
        <dbReference type="Pfam" id="PF25425"/>
    </source>
</evidence>
<name>A0ABS6JH81_9BACI</name>
<dbReference type="Pfam" id="PF25425">
    <property type="entry name" value="YfjL_N"/>
    <property type="match status" value="1"/>
</dbReference>
<accession>A0ABS6JH81</accession>
<reference evidence="2 3" key="1">
    <citation type="submission" date="2021-06" db="EMBL/GenBank/DDBJ databases">
        <title>Bacillus sp. RD4P76, an endophyte from a halophyte.</title>
        <authorList>
            <person name="Sun J.-Q."/>
        </authorList>
    </citation>
    <scope>NUCLEOTIDE SEQUENCE [LARGE SCALE GENOMIC DNA]</scope>
    <source>
        <strain evidence="2 3">CGMCC 1.15917</strain>
    </source>
</reference>
<gene>
    <name evidence="2" type="ORF">KS419_13570</name>
</gene>
<evidence type="ECO:0000313" key="3">
    <source>
        <dbReference type="Proteomes" id="UP000784880"/>
    </source>
</evidence>
<dbReference type="Proteomes" id="UP000784880">
    <property type="component" value="Unassembled WGS sequence"/>
</dbReference>
<dbReference type="RefSeq" id="WP_217066932.1">
    <property type="nucleotide sequence ID" value="NZ_JAHQCS010000109.1"/>
</dbReference>
<proteinExistence type="predicted"/>